<protein>
    <recommendedName>
        <fullName evidence="4">Cyanovirin-N domain-containing protein</fullName>
    </recommendedName>
</protein>
<dbReference type="EMBL" id="MU004181">
    <property type="protein sequence ID" value="KAF2502753.1"/>
    <property type="molecule type" value="Genomic_DNA"/>
</dbReference>
<keyword evidence="1" id="KW-0732">Signal</keyword>
<organism evidence="2 3">
    <name type="scientific">Lophium mytilinum</name>
    <dbReference type="NCBI Taxonomy" id="390894"/>
    <lineage>
        <taxon>Eukaryota</taxon>
        <taxon>Fungi</taxon>
        <taxon>Dikarya</taxon>
        <taxon>Ascomycota</taxon>
        <taxon>Pezizomycotina</taxon>
        <taxon>Dothideomycetes</taxon>
        <taxon>Pleosporomycetidae</taxon>
        <taxon>Mytilinidiales</taxon>
        <taxon>Mytilinidiaceae</taxon>
        <taxon>Lophium</taxon>
    </lineage>
</organism>
<evidence type="ECO:0000313" key="2">
    <source>
        <dbReference type="EMBL" id="KAF2502753.1"/>
    </source>
</evidence>
<feature type="signal peptide" evidence="1">
    <location>
        <begin position="1"/>
        <end position="22"/>
    </location>
</feature>
<evidence type="ECO:0000256" key="1">
    <source>
        <dbReference type="SAM" id="SignalP"/>
    </source>
</evidence>
<sequence>MPRLLPLAKILILTLSYPLCTLQTPTPLDLAAINLYPATGCSPASSSLEQAVNTLCTPVRAGSVSLKWSDGTVNLCKAFDCHSTAYRVEAGRCYDLENREWYVQAY</sequence>
<proteinExistence type="predicted"/>
<reference evidence="2" key="1">
    <citation type="journal article" date="2020" name="Stud. Mycol.">
        <title>101 Dothideomycetes genomes: a test case for predicting lifestyles and emergence of pathogens.</title>
        <authorList>
            <person name="Haridas S."/>
            <person name="Albert R."/>
            <person name="Binder M."/>
            <person name="Bloem J."/>
            <person name="Labutti K."/>
            <person name="Salamov A."/>
            <person name="Andreopoulos B."/>
            <person name="Baker S."/>
            <person name="Barry K."/>
            <person name="Bills G."/>
            <person name="Bluhm B."/>
            <person name="Cannon C."/>
            <person name="Castanera R."/>
            <person name="Culley D."/>
            <person name="Daum C."/>
            <person name="Ezra D."/>
            <person name="Gonzalez J."/>
            <person name="Henrissat B."/>
            <person name="Kuo A."/>
            <person name="Liang C."/>
            <person name="Lipzen A."/>
            <person name="Lutzoni F."/>
            <person name="Magnuson J."/>
            <person name="Mondo S."/>
            <person name="Nolan M."/>
            <person name="Ohm R."/>
            <person name="Pangilinan J."/>
            <person name="Park H.-J."/>
            <person name="Ramirez L."/>
            <person name="Alfaro M."/>
            <person name="Sun H."/>
            <person name="Tritt A."/>
            <person name="Yoshinaga Y."/>
            <person name="Zwiers L.-H."/>
            <person name="Turgeon B."/>
            <person name="Goodwin S."/>
            <person name="Spatafora J."/>
            <person name="Crous P."/>
            <person name="Grigoriev I."/>
        </authorList>
    </citation>
    <scope>NUCLEOTIDE SEQUENCE</scope>
    <source>
        <strain evidence="2">CBS 269.34</strain>
    </source>
</reference>
<evidence type="ECO:0000313" key="3">
    <source>
        <dbReference type="Proteomes" id="UP000799750"/>
    </source>
</evidence>
<dbReference type="AlphaFoldDB" id="A0A6A6RGC4"/>
<evidence type="ECO:0008006" key="4">
    <source>
        <dbReference type="Google" id="ProtNLM"/>
    </source>
</evidence>
<gene>
    <name evidence="2" type="ORF">BU16DRAFT_612365</name>
</gene>
<accession>A0A6A6RGC4</accession>
<keyword evidence="3" id="KW-1185">Reference proteome</keyword>
<dbReference type="Proteomes" id="UP000799750">
    <property type="component" value="Unassembled WGS sequence"/>
</dbReference>
<feature type="chain" id="PRO_5025457668" description="Cyanovirin-N domain-containing protein" evidence="1">
    <location>
        <begin position="23"/>
        <end position="106"/>
    </location>
</feature>
<name>A0A6A6RGC4_9PEZI</name>